<dbReference type="Ensembl" id="ENSANIT00000017665.1">
    <property type="protein sequence ID" value="ENSANIP00000017080.1"/>
    <property type="gene ID" value="ENSANIG00000011623.1"/>
</dbReference>
<evidence type="ECO:0000256" key="3">
    <source>
        <dbReference type="ARBA" id="ARBA00022692"/>
    </source>
</evidence>
<feature type="transmembrane region" description="Helical" evidence="8">
    <location>
        <begin position="224"/>
        <end position="244"/>
    </location>
</feature>
<dbReference type="GO" id="GO:0005283">
    <property type="term" value="F:amino acid:sodium symporter activity"/>
    <property type="evidence" value="ECO:0007669"/>
    <property type="project" value="TreeGrafter"/>
</dbReference>
<feature type="transmembrane region" description="Helical" evidence="8">
    <location>
        <begin position="389"/>
        <end position="410"/>
    </location>
</feature>
<dbReference type="InterPro" id="IPR000175">
    <property type="entry name" value="Na/ntran_symport"/>
</dbReference>
<dbReference type="SUPFAM" id="SSF161070">
    <property type="entry name" value="SNF-like"/>
    <property type="match status" value="1"/>
</dbReference>
<evidence type="ECO:0000256" key="4">
    <source>
        <dbReference type="ARBA" id="ARBA00022989"/>
    </source>
</evidence>
<dbReference type="InterPro" id="IPR037272">
    <property type="entry name" value="SNS_sf"/>
</dbReference>
<keyword evidence="2" id="KW-0813">Transport</keyword>
<dbReference type="AlphaFoldDB" id="A0A8B9N595"/>
<keyword evidence="4 8" id="KW-1133">Transmembrane helix</keyword>
<feature type="transmembrane region" description="Helical" evidence="8">
    <location>
        <begin position="357"/>
        <end position="383"/>
    </location>
</feature>
<keyword evidence="7" id="KW-1015">Disulfide bond</keyword>
<accession>A0A8B9N595</accession>
<evidence type="ECO:0000256" key="8">
    <source>
        <dbReference type="SAM" id="Phobius"/>
    </source>
</evidence>
<feature type="transmembrane region" description="Helical" evidence="8">
    <location>
        <begin position="47"/>
        <end position="73"/>
    </location>
</feature>
<feature type="transmembrane region" description="Helical" evidence="8">
    <location>
        <begin position="172"/>
        <end position="192"/>
    </location>
</feature>
<feature type="binding site" evidence="6">
    <location>
        <position position="227"/>
    </location>
    <ligand>
        <name>Na(+)</name>
        <dbReference type="ChEBI" id="CHEBI:29101"/>
        <label>1</label>
    </ligand>
</feature>
<comment type="subcellular location">
    <subcellularLocation>
        <location evidence="1">Membrane</location>
        <topology evidence="1">Multi-pass membrane protein</topology>
    </subcellularLocation>
</comment>
<evidence type="ECO:0000256" key="1">
    <source>
        <dbReference type="ARBA" id="ARBA00004141"/>
    </source>
</evidence>
<keyword evidence="6" id="KW-0915">Sodium</keyword>
<evidence type="ECO:0000256" key="7">
    <source>
        <dbReference type="PIRSR" id="PIRSR600175-2"/>
    </source>
</evidence>
<feature type="transmembrane region" description="Helical" evidence="8">
    <location>
        <begin position="141"/>
        <end position="160"/>
    </location>
</feature>
<dbReference type="Pfam" id="PF00209">
    <property type="entry name" value="SNF"/>
    <property type="match status" value="1"/>
</dbReference>
<dbReference type="PANTHER" id="PTHR11616">
    <property type="entry name" value="SODIUM/CHLORIDE DEPENDENT TRANSPORTER"/>
    <property type="match status" value="1"/>
</dbReference>
<keyword evidence="10" id="KW-1185">Reference proteome</keyword>
<feature type="disulfide bond" evidence="7">
    <location>
        <begin position="85"/>
        <end position="94"/>
    </location>
</feature>
<dbReference type="PRINTS" id="PR00176">
    <property type="entry name" value="NANEUSMPORT"/>
</dbReference>
<reference evidence="9" key="2">
    <citation type="submission" date="2025-09" db="UniProtKB">
        <authorList>
            <consortium name="Ensembl"/>
        </authorList>
    </citation>
    <scope>IDENTIFICATION</scope>
</reference>
<dbReference type="GO" id="GO:0005886">
    <property type="term" value="C:plasma membrane"/>
    <property type="evidence" value="ECO:0007669"/>
    <property type="project" value="TreeGrafter"/>
</dbReference>
<proteinExistence type="predicted"/>
<dbReference type="Proteomes" id="UP000694541">
    <property type="component" value="Unplaced"/>
</dbReference>
<keyword evidence="6" id="KW-0479">Metal-binding</keyword>
<protein>
    <submittedName>
        <fullName evidence="9">Uncharacterized protein</fullName>
    </submittedName>
</protein>
<keyword evidence="5 8" id="KW-0472">Membrane</keyword>
<dbReference type="PROSITE" id="PS50267">
    <property type="entry name" value="NA_NEUROTRAN_SYMP_3"/>
    <property type="match status" value="1"/>
</dbReference>
<name>A0A8B9N595_9AVES</name>
<dbReference type="GO" id="GO:0046872">
    <property type="term" value="F:metal ion binding"/>
    <property type="evidence" value="ECO:0007669"/>
    <property type="project" value="UniProtKB-KW"/>
</dbReference>
<evidence type="ECO:0000256" key="2">
    <source>
        <dbReference type="ARBA" id="ARBA00022448"/>
    </source>
</evidence>
<organism evidence="9 10">
    <name type="scientific">Accipiter nisus</name>
    <name type="common">Eurasian sparrowhawk</name>
    <dbReference type="NCBI Taxonomy" id="211598"/>
    <lineage>
        <taxon>Eukaryota</taxon>
        <taxon>Metazoa</taxon>
        <taxon>Chordata</taxon>
        <taxon>Craniata</taxon>
        <taxon>Vertebrata</taxon>
        <taxon>Euteleostomi</taxon>
        <taxon>Archelosauria</taxon>
        <taxon>Archosauria</taxon>
        <taxon>Dinosauria</taxon>
        <taxon>Saurischia</taxon>
        <taxon>Theropoda</taxon>
        <taxon>Coelurosauria</taxon>
        <taxon>Aves</taxon>
        <taxon>Neognathae</taxon>
        <taxon>Neoaves</taxon>
        <taxon>Telluraves</taxon>
        <taxon>Accipitrimorphae</taxon>
        <taxon>Accipitriformes</taxon>
        <taxon>Accipitridae</taxon>
        <taxon>Accipitrinae</taxon>
        <taxon>Accipiter</taxon>
    </lineage>
</organism>
<feature type="transmembrane region" description="Helical" evidence="8">
    <location>
        <begin position="256"/>
        <end position="282"/>
    </location>
</feature>
<evidence type="ECO:0000256" key="6">
    <source>
        <dbReference type="PIRSR" id="PIRSR600175-1"/>
    </source>
</evidence>
<evidence type="ECO:0000313" key="10">
    <source>
        <dbReference type="Proteomes" id="UP000694541"/>
    </source>
</evidence>
<feature type="binding site" evidence="6">
    <location>
        <position position="330"/>
    </location>
    <ligand>
        <name>Na(+)</name>
        <dbReference type="ChEBI" id="CHEBI:29101"/>
        <label>1</label>
    </ligand>
</feature>
<feature type="transmembrane region" description="Helical" evidence="8">
    <location>
        <begin position="315"/>
        <end position="336"/>
    </location>
</feature>
<sequence length="497" mass="53012">GGVFLIAYFIMSLIMGLPLFLMELSLGQYRATGPITVWNCCPLLKGIGIAMLITSSLVSLYYNVIIAWAFYYLGSSFQSPLPWSCNAPGNAYLCQVSGPRVGSVVGSGPGNASGIVSASEVFWNEQVLGVMHSSGLGDPGAVQWPLALCLLAAWIIVFFCTLKGIHSLGKMVYIMATFPYLVILTLVIWGATLGGSLDGVRFYLSLDWSRLQSAQVWSDAASQIFYSLDIGFGGLVSLASYNKFNSNGHGGCGNTLVLAIGTCCTSFFAGFATFSVLGHMAWRNQVPVGSVTDSGPALMFVAYPEALSLLPISPLWSVLFFLALTTLGVDTLFGRIQTITRAILDEFPALDNQRKKAVLLGALCTSFYLLGLPLVIQGGIFWFTLIDKYSTGFGLITVSLFMCLGITFCYGHHGHDPPVSTLVQAHAGLLQGMLGLLYPLPAAGEHQAPAQGWRSRGEELPSLHLSLPSEMGSSCHGFGAGLPGPGAPPRPVCGCWR</sequence>
<feature type="transmembrane region" description="Helical" evidence="8">
    <location>
        <begin position="6"/>
        <end position="26"/>
    </location>
</feature>
<evidence type="ECO:0000256" key="5">
    <source>
        <dbReference type="ARBA" id="ARBA00023136"/>
    </source>
</evidence>
<keyword evidence="3 8" id="KW-0812">Transmembrane</keyword>
<feature type="binding site" evidence="6">
    <location>
        <position position="327"/>
    </location>
    <ligand>
        <name>Na(+)</name>
        <dbReference type="ChEBI" id="CHEBI:29101"/>
        <label>1</label>
    </ligand>
</feature>
<dbReference type="PANTHER" id="PTHR11616:SF318">
    <property type="entry name" value="TRANSPORTER"/>
    <property type="match status" value="1"/>
</dbReference>
<reference evidence="9" key="1">
    <citation type="submission" date="2025-08" db="UniProtKB">
        <authorList>
            <consortium name="Ensembl"/>
        </authorList>
    </citation>
    <scope>IDENTIFICATION</scope>
</reference>
<evidence type="ECO:0000313" key="9">
    <source>
        <dbReference type="Ensembl" id="ENSANIP00000017080.1"/>
    </source>
</evidence>
<dbReference type="GO" id="GO:0089718">
    <property type="term" value="P:amino acid import across plasma membrane"/>
    <property type="evidence" value="ECO:0007669"/>
    <property type="project" value="TreeGrafter"/>
</dbReference>